<dbReference type="EMBL" id="ON704650">
    <property type="protein sequence ID" value="UZE89715.1"/>
    <property type="molecule type" value="Genomic_DNA"/>
</dbReference>
<evidence type="ECO:0000256" key="1">
    <source>
        <dbReference type="SAM" id="Phobius"/>
    </source>
</evidence>
<accession>A0A9E7Y5N8</accession>
<proteinExistence type="predicted"/>
<keyword evidence="1" id="KW-0812">Transmembrane</keyword>
<protein>
    <submittedName>
        <fullName evidence="2">Uncharacterized protein</fullName>
    </submittedName>
</protein>
<feature type="transmembrane region" description="Helical" evidence="1">
    <location>
        <begin position="115"/>
        <end position="136"/>
    </location>
</feature>
<feature type="transmembrane region" description="Helical" evidence="1">
    <location>
        <begin position="45"/>
        <end position="64"/>
    </location>
</feature>
<feature type="transmembrane region" description="Helical" evidence="1">
    <location>
        <begin position="148"/>
        <end position="165"/>
    </location>
</feature>
<dbReference type="Proteomes" id="UP001264959">
    <property type="component" value="Segment"/>
</dbReference>
<sequence>MKKILNNMQKFVPSWKILPVTVFSYSFIFVLYLSPLLDKEEFIQYFQYWLLMSFSFNMLLNAPFMCGPLKNIIEEVDQVLYEFRMIHAMYFSNVLVTYVVYFNNPIANFVILDNAIYALIILLLLMEFLVLFGATLGVYKNYTYVKSMHLIGACLFLPVLSFLFTKMETIQTQLLNNLLSSVFFCVTFFVIAIFWNLQEKKRTEKNLQPLIPFENPPPSYTSI</sequence>
<name>A0A9E7Y5N8_9ABAC</name>
<feature type="transmembrane region" description="Helical" evidence="1">
    <location>
        <begin position="12"/>
        <end position="33"/>
    </location>
</feature>
<evidence type="ECO:0000313" key="2">
    <source>
        <dbReference type="EMBL" id="UZE89715.1"/>
    </source>
</evidence>
<reference evidence="2" key="1">
    <citation type="journal article" date="2022" name="Viruses">
        <title>The Parapoynx stagnalis Nucleopolyhedrovirus (PastNPV), a Divergent Member of the Alphabaculovirus Group I Clade, Encodes a Homolog of Ran GTPase.</title>
        <authorList>
            <person name="Harrison R.L."/>
            <person name="Rowley D.L."/>
        </authorList>
    </citation>
    <scope>NUCLEOTIDE SEQUENCE</scope>
    <source>
        <strain evidence="2">BCIPV-473</strain>
    </source>
</reference>
<keyword evidence="1" id="KW-1133">Transmembrane helix</keyword>
<feature type="transmembrane region" description="Helical" evidence="1">
    <location>
        <begin position="85"/>
        <end position="103"/>
    </location>
</feature>
<feature type="transmembrane region" description="Helical" evidence="1">
    <location>
        <begin position="177"/>
        <end position="197"/>
    </location>
</feature>
<evidence type="ECO:0000313" key="3">
    <source>
        <dbReference type="Proteomes" id="UP001264959"/>
    </source>
</evidence>
<keyword evidence="3" id="KW-1185">Reference proteome</keyword>
<keyword evidence="1" id="KW-0472">Membrane</keyword>
<organism evidence="2 3">
    <name type="scientific">Parapoynx stagnalis nucleopolyhedrovirus</name>
    <dbReference type="NCBI Taxonomy" id="2993413"/>
    <lineage>
        <taxon>Viruses</taxon>
        <taxon>Viruses incertae sedis</taxon>
        <taxon>Naldaviricetes</taxon>
        <taxon>Lefavirales</taxon>
        <taxon>Baculoviridae</taxon>
        <taxon>Alphabaculovirus</taxon>
        <taxon>Alphabaculovirus pastagnalis</taxon>
    </lineage>
</organism>